<dbReference type="RefSeq" id="WP_255931945.1">
    <property type="nucleotide sequence ID" value="NZ_JANFNH010000049.1"/>
</dbReference>
<protein>
    <submittedName>
        <fullName evidence="1">Uncharacterized protein</fullName>
    </submittedName>
</protein>
<name>A0ABT1PNG7_9ACTN</name>
<comment type="caution">
    <text evidence="1">The sequence shown here is derived from an EMBL/GenBank/DDBJ whole genome shotgun (WGS) entry which is preliminary data.</text>
</comment>
<dbReference type="Proteomes" id="UP001206206">
    <property type="component" value="Unassembled WGS sequence"/>
</dbReference>
<gene>
    <name evidence="1" type="ORF">NON19_28105</name>
</gene>
<sequence>MRGRAQGGRRVSYDPSSGENWRTGIVVVPDVAVKAIRAAERTGLSFAGLVNELVRRMEVDENGRPVWADEHDDQEALPMTG</sequence>
<proteinExistence type="predicted"/>
<reference evidence="1 2" key="1">
    <citation type="submission" date="2022-06" db="EMBL/GenBank/DDBJ databases">
        <title>Draft genome sequence of type strain Streptomyces rubrisoli DSM 42083.</title>
        <authorList>
            <person name="Duangmal K."/>
            <person name="Klaysubun C."/>
        </authorList>
    </citation>
    <scope>NUCLEOTIDE SEQUENCE [LARGE SCALE GENOMIC DNA]</scope>
    <source>
        <strain evidence="1 2">DSM 42083</strain>
    </source>
</reference>
<evidence type="ECO:0000313" key="1">
    <source>
        <dbReference type="EMBL" id="MCQ4045793.1"/>
    </source>
</evidence>
<evidence type="ECO:0000313" key="2">
    <source>
        <dbReference type="Proteomes" id="UP001206206"/>
    </source>
</evidence>
<accession>A0ABT1PNG7</accession>
<organism evidence="1 2">
    <name type="scientific">Streptantibioticus rubrisoli</name>
    <dbReference type="NCBI Taxonomy" id="1387313"/>
    <lineage>
        <taxon>Bacteria</taxon>
        <taxon>Bacillati</taxon>
        <taxon>Actinomycetota</taxon>
        <taxon>Actinomycetes</taxon>
        <taxon>Kitasatosporales</taxon>
        <taxon>Streptomycetaceae</taxon>
        <taxon>Streptantibioticus</taxon>
    </lineage>
</organism>
<dbReference type="EMBL" id="JANFNH010000049">
    <property type="protein sequence ID" value="MCQ4045793.1"/>
    <property type="molecule type" value="Genomic_DNA"/>
</dbReference>
<keyword evidence="2" id="KW-1185">Reference proteome</keyword>